<dbReference type="SUPFAM" id="SSF53448">
    <property type="entry name" value="Nucleotide-diphospho-sugar transferases"/>
    <property type="match status" value="1"/>
</dbReference>
<dbReference type="EMBL" id="DYYG01000005">
    <property type="protein sequence ID" value="HJE22191.1"/>
    <property type="molecule type" value="Genomic_DNA"/>
</dbReference>
<accession>A0A921JCV9</accession>
<dbReference type="Proteomes" id="UP000742631">
    <property type="component" value="Unassembled WGS sequence"/>
</dbReference>
<evidence type="ECO:0000313" key="3">
    <source>
        <dbReference type="Proteomes" id="UP000742631"/>
    </source>
</evidence>
<dbReference type="InterPro" id="IPR029044">
    <property type="entry name" value="Nucleotide-diphossugar_trans"/>
</dbReference>
<dbReference type="GO" id="GO:0016757">
    <property type="term" value="F:glycosyltransferase activity"/>
    <property type="evidence" value="ECO:0007669"/>
    <property type="project" value="UniProtKB-KW"/>
</dbReference>
<feature type="domain" description="Glycosyltransferase 2-like" evidence="1">
    <location>
        <begin position="271"/>
        <end position="389"/>
    </location>
</feature>
<dbReference type="AlphaFoldDB" id="A0A921JCV9"/>
<dbReference type="InterPro" id="IPR001173">
    <property type="entry name" value="Glyco_trans_2-like"/>
</dbReference>
<protein>
    <submittedName>
        <fullName evidence="2">Glycosyltransferase</fullName>
        <ecNumber evidence="2">2.4.-.-</ecNumber>
    </submittedName>
</protein>
<dbReference type="EC" id="2.4.-.-" evidence="2"/>
<comment type="caution">
    <text evidence="2">The sequence shown here is derived from an EMBL/GenBank/DDBJ whole genome shotgun (WGS) entry which is preliminary data.</text>
</comment>
<dbReference type="PANTHER" id="PTHR43179">
    <property type="entry name" value="RHAMNOSYLTRANSFERASE WBBL"/>
    <property type="match status" value="1"/>
</dbReference>
<organism evidence="2 3">
    <name type="scientific">Methylorubrum populi</name>
    <dbReference type="NCBI Taxonomy" id="223967"/>
    <lineage>
        <taxon>Bacteria</taxon>
        <taxon>Pseudomonadati</taxon>
        <taxon>Pseudomonadota</taxon>
        <taxon>Alphaproteobacteria</taxon>
        <taxon>Hyphomicrobiales</taxon>
        <taxon>Methylobacteriaceae</taxon>
        <taxon>Methylorubrum</taxon>
    </lineage>
</organism>
<evidence type="ECO:0000259" key="1">
    <source>
        <dbReference type="Pfam" id="PF00535"/>
    </source>
</evidence>
<gene>
    <name evidence="2" type="ORF">K8W01_00835</name>
</gene>
<reference evidence="2" key="2">
    <citation type="submission" date="2021-09" db="EMBL/GenBank/DDBJ databases">
        <authorList>
            <person name="Gilroy R."/>
        </authorList>
    </citation>
    <scope>NUCLEOTIDE SEQUENCE</scope>
    <source>
        <strain evidence="2">316</strain>
    </source>
</reference>
<keyword evidence="2" id="KW-0808">Transferase</keyword>
<reference evidence="2" key="1">
    <citation type="journal article" date="2021" name="PeerJ">
        <title>Extensive microbial diversity within the chicken gut microbiome revealed by metagenomics and culture.</title>
        <authorList>
            <person name="Gilroy R."/>
            <person name="Ravi A."/>
            <person name="Getino M."/>
            <person name="Pursley I."/>
            <person name="Horton D.L."/>
            <person name="Alikhan N.F."/>
            <person name="Baker D."/>
            <person name="Gharbi K."/>
            <person name="Hall N."/>
            <person name="Watson M."/>
            <person name="Adriaenssens E.M."/>
            <person name="Foster-Nyarko E."/>
            <person name="Jarju S."/>
            <person name="Secka A."/>
            <person name="Antonio M."/>
            <person name="Oren A."/>
            <person name="Chaudhuri R.R."/>
            <person name="La Ragione R."/>
            <person name="Hildebrand F."/>
            <person name="Pallen M.J."/>
        </authorList>
    </citation>
    <scope>NUCLEOTIDE SEQUENCE</scope>
    <source>
        <strain evidence="2">316</strain>
    </source>
</reference>
<keyword evidence="2" id="KW-0328">Glycosyltransferase</keyword>
<proteinExistence type="predicted"/>
<evidence type="ECO:0000313" key="2">
    <source>
        <dbReference type="EMBL" id="HJE22191.1"/>
    </source>
</evidence>
<sequence>MSADAYPDALLFAAAPRPGRLARLAHALRQPRRVLAILLARLSGRRLRAAQAWIALVGAEHRLALPAGFAPRSEPPSALAQAGIERIDAEAPEGIRIEPAGCPLILLAAPGQQIAEGAAASISAAFADRDLHALYGDALARPHPGAAWIPVLRPSFDRDFLHAVDAIGPVIALRRASVAGLDPIPGAAALDLALRIAGRFGPGAVRHLPRLLAFGDVEGGREGRQAHRAARLRVVRADLDRSGESGTGAITEESGVIRLERALPESRPLVSLIVPTRDRLDLLRPCIESLCHRTDWPAKEILICDNESRDPETLTYFRALEAEGAARVVACPGPFDFAAINNRVAAEARGALLAFINNDVEAARPDWLERMVREALRPEIGAVGARLIDGEGRIQHGGIVLGTGGLVTHGHRHFPGEAVGYLSALHATRGVSAVTAACLVIEVEKFRRVGGFDAAAFRIDFNDVDLCLRLNARGLRSLYVGGALLHHRESASRRPSAEAAARHRTEVEALKRRWGPLLAQDPHYHPGFDPDLATHLRLRRGWAGLEPAEPR</sequence>
<dbReference type="PANTHER" id="PTHR43179:SF7">
    <property type="entry name" value="RHAMNOSYLTRANSFERASE WBBL"/>
    <property type="match status" value="1"/>
</dbReference>
<dbReference type="Gene3D" id="3.90.550.10">
    <property type="entry name" value="Spore Coat Polysaccharide Biosynthesis Protein SpsA, Chain A"/>
    <property type="match status" value="1"/>
</dbReference>
<name>A0A921JCV9_9HYPH</name>
<dbReference type="Pfam" id="PF00535">
    <property type="entry name" value="Glycos_transf_2"/>
    <property type="match status" value="1"/>
</dbReference>